<dbReference type="EMBL" id="MK072214">
    <property type="protein sequence ID" value="AYV80208.1"/>
    <property type="molecule type" value="Genomic_DNA"/>
</dbReference>
<sequence length="231" mass="26716">MGNTITNSQDLQINSEQCTEADCYNDYMVNLAGLIPICPITIKDITVTDTNLPKNTNENINCNNNQLKIIINGSTQIFELEENYYNRNEIKDFLNEAFQQQNFAITCNLSDDVFSFNSNNRFNMIAEENSILSTLGFNKNSYMNRNSYDAESPLQIGDNIFYIIIENISDEPLFLINNDTNDITKLTNINPKEIDHMIIKFYKTKKDIIKHNKEYAFFFNASHNISMKLSY</sequence>
<accession>A0A3G4ZZ83</accession>
<reference evidence="1" key="1">
    <citation type="submission" date="2018-10" db="EMBL/GenBank/DDBJ databases">
        <title>Hidden diversity of soil giant viruses.</title>
        <authorList>
            <person name="Schulz F."/>
            <person name="Alteio L."/>
            <person name="Goudeau D."/>
            <person name="Ryan E.M."/>
            <person name="Malmstrom R.R."/>
            <person name="Blanchard J."/>
            <person name="Woyke T."/>
        </authorList>
    </citation>
    <scope>NUCLEOTIDE SEQUENCE</scope>
    <source>
        <strain evidence="1">GAV1</strain>
    </source>
</reference>
<protein>
    <submittedName>
        <fullName evidence="1">Putative minor capsid protein</fullName>
    </submittedName>
</protein>
<name>A0A3G4ZZ83_9VIRU</name>
<evidence type="ECO:0000313" key="1">
    <source>
        <dbReference type="EMBL" id="AYV80208.1"/>
    </source>
</evidence>
<proteinExistence type="predicted"/>
<gene>
    <name evidence="1" type="ORF">Gaeavirus16_4</name>
</gene>
<organism evidence="1">
    <name type="scientific">Gaeavirus sp</name>
    <dbReference type="NCBI Taxonomy" id="2487767"/>
    <lineage>
        <taxon>Viruses</taxon>
        <taxon>Varidnaviria</taxon>
        <taxon>Bamfordvirae</taxon>
        <taxon>Nucleocytoviricota</taxon>
        <taxon>Megaviricetes</taxon>
        <taxon>Imitervirales</taxon>
        <taxon>Mimiviridae</taxon>
        <taxon>Klosneuvirinae</taxon>
    </lineage>
</organism>